<gene>
    <name evidence="2" type="ORF">Afil01_24590</name>
</gene>
<dbReference type="PANTHER" id="PTHR36832:SF2">
    <property type="entry name" value="INTEGRAL MEMBRANE PROTEIN"/>
    <property type="match status" value="1"/>
</dbReference>
<dbReference type="RefSeq" id="WP_285662748.1">
    <property type="nucleotide sequence ID" value="NZ_BSTX01000001.1"/>
</dbReference>
<sequence length="263" mass="28297">MSAWALERWSFVDNRIRTVFAYRVDILAWLVGIALHLVLMVTLWRAVYAGRPVVDGVPLAVMTTYASIAALQALLNNDDTVDWLTERIRDGKVGADLARPVGLLQQQVCGQAAQLVMKVPMIVLVGLVAMLAVGVSAPAAPGAFLLSTALGWAVNCCLGLLLAATAFWTLETDGTMFLYFVLSGLLSGALVPLWVMPSWLGGLLSWLPWQAVVYTPVSIYIGRLSGSAMWSAIGVQALWAAVLAGLVVLVWRRAVHRVVVQGG</sequence>
<dbReference type="AlphaFoldDB" id="A0A9W6SKK9"/>
<dbReference type="Pfam" id="PF06182">
    <property type="entry name" value="ABC2_membrane_6"/>
    <property type="match status" value="1"/>
</dbReference>
<reference evidence="2" key="1">
    <citation type="submission" date="2023-03" db="EMBL/GenBank/DDBJ databases">
        <title>Actinorhabdospora filicis NBRC 111898.</title>
        <authorList>
            <person name="Ichikawa N."/>
            <person name="Sato H."/>
            <person name="Tonouchi N."/>
        </authorList>
    </citation>
    <scope>NUCLEOTIDE SEQUENCE</scope>
    <source>
        <strain evidence="2">NBRC 111898</strain>
    </source>
</reference>
<accession>A0A9W6SKK9</accession>
<feature type="transmembrane region" description="Helical" evidence="1">
    <location>
        <begin position="56"/>
        <end position="75"/>
    </location>
</feature>
<dbReference type="PANTHER" id="PTHR36832">
    <property type="entry name" value="SLR1174 PROTEIN-RELATED"/>
    <property type="match status" value="1"/>
</dbReference>
<protein>
    <submittedName>
        <fullName evidence="2">ABC transporter permease</fullName>
    </submittedName>
</protein>
<keyword evidence="1" id="KW-1133">Transmembrane helix</keyword>
<feature type="transmembrane region" description="Helical" evidence="1">
    <location>
        <begin position="176"/>
        <end position="196"/>
    </location>
</feature>
<keyword evidence="3" id="KW-1185">Reference proteome</keyword>
<feature type="transmembrane region" description="Helical" evidence="1">
    <location>
        <begin position="152"/>
        <end position="170"/>
    </location>
</feature>
<dbReference type="Proteomes" id="UP001165079">
    <property type="component" value="Unassembled WGS sequence"/>
</dbReference>
<feature type="transmembrane region" description="Helical" evidence="1">
    <location>
        <begin position="228"/>
        <end position="251"/>
    </location>
</feature>
<evidence type="ECO:0000256" key="1">
    <source>
        <dbReference type="SAM" id="Phobius"/>
    </source>
</evidence>
<keyword evidence="1" id="KW-0812">Transmembrane</keyword>
<evidence type="ECO:0000313" key="2">
    <source>
        <dbReference type="EMBL" id="GLZ77652.1"/>
    </source>
</evidence>
<keyword evidence="1" id="KW-0472">Membrane</keyword>
<dbReference type="EMBL" id="BSTX01000001">
    <property type="protein sequence ID" value="GLZ77652.1"/>
    <property type="molecule type" value="Genomic_DNA"/>
</dbReference>
<dbReference type="InterPro" id="IPR010390">
    <property type="entry name" value="ABC-2_transporter-like"/>
</dbReference>
<name>A0A9W6SKK9_9ACTN</name>
<organism evidence="2 3">
    <name type="scientific">Actinorhabdospora filicis</name>
    <dbReference type="NCBI Taxonomy" id="1785913"/>
    <lineage>
        <taxon>Bacteria</taxon>
        <taxon>Bacillati</taxon>
        <taxon>Actinomycetota</taxon>
        <taxon>Actinomycetes</taxon>
        <taxon>Micromonosporales</taxon>
        <taxon>Micromonosporaceae</taxon>
        <taxon>Actinorhabdospora</taxon>
    </lineage>
</organism>
<evidence type="ECO:0000313" key="3">
    <source>
        <dbReference type="Proteomes" id="UP001165079"/>
    </source>
</evidence>
<feature type="transmembrane region" description="Helical" evidence="1">
    <location>
        <begin position="20"/>
        <end position="44"/>
    </location>
</feature>
<feature type="transmembrane region" description="Helical" evidence="1">
    <location>
        <begin position="121"/>
        <end position="140"/>
    </location>
</feature>
<proteinExistence type="predicted"/>
<comment type="caution">
    <text evidence="2">The sequence shown here is derived from an EMBL/GenBank/DDBJ whole genome shotgun (WGS) entry which is preliminary data.</text>
</comment>